<dbReference type="InterPro" id="IPR043502">
    <property type="entry name" value="DNA/RNA_pol_sf"/>
</dbReference>
<dbReference type="Pfam" id="PF17917">
    <property type="entry name" value="RT_RNaseH"/>
    <property type="match status" value="1"/>
</dbReference>
<feature type="domain" description="Reverse transcriptase RNase H-like" evidence="7">
    <location>
        <begin position="2"/>
        <end position="54"/>
    </location>
</feature>
<dbReference type="PANTHER" id="PTHR34072">
    <property type="entry name" value="ENZYMATIC POLYPROTEIN-RELATED"/>
    <property type="match status" value="1"/>
</dbReference>
<evidence type="ECO:0000259" key="7">
    <source>
        <dbReference type="Pfam" id="PF17917"/>
    </source>
</evidence>
<feature type="non-terminal residue" evidence="8">
    <location>
        <position position="1"/>
    </location>
</feature>
<evidence type="ECO:0000256" key="6">
    <source>
        <dbReference type="ARBA" id="ARBA00022918"/>
    </source>
</evidence>
<dbReference type="InterPro" id="IPR041373">
    <property type="entry name" value="RT_RNaseH"/>
</dbReference>
<evidence type="ECO:0000256" key="1">
    <source>
        <dbReference type="ARBA" id="ARBA00022679"/>
    </source>
</evidence>
<gene>
    <name evidence="8" type="primary">Tf2-6</name>
    <name evidence="8" type="ORF">CR513_04724</name>
</gene>
<keyword evidence="1" id="KW-0808">Transferase</keyword>
<evidence type="ECO:0000256" key="2">
    <source>
        <dbReference type="ARBA" id="ARBA00022695"/>
    </source>
</evidence>
<evidence type="ECO:0000256" key="4">
    <source>
        <dbReference type="ARBA" id="ARBA00022759"/>
    </source>
</evidence>
<name>A0A371I6P7_MUCPR</name>
<evidence type="ECO:0000256" key="5">
    <source>
        <dbReference type="ARBA" id="ARBA00022801"/>
    </source>
</evidence>
<proteinExistence type="predicted"/>
<keyword evidence="5" id="KW-0378">Hydrolase</keyword>
<reference evidence="8" key="1">
    <citation type="submission" date="2018-05" db="EMBL/GenBank/DDBJ databases">
        <title>Draft genome of Mucuna pruriens seed.</title>
        <authorList>
            <person name="Nnadi N.E."/>
            <person name="Vos R."/>
            <person name="Hasami M.H."/>
            <person name="Devisetty U.K."/>
            <person name="Aguiy J.C."/>
        </authorList>
    </citation>
    <scope>NUCLEOTIDE SEQUENCE [LARGE SCALE GENOMIC DNA]</scope>
    <source>
        <strain evidence="8">JCA_2017</strain>
    </source>
</reference>
<accession>A0A371I6P7</accession>
<evidence type="ECO:0000313" key="9">
    <source>
        <dbReference type="Proteomes" id="UP000257109"/>
    </source>
</evidence>
<keyword evidence="4" id="KW-0255">Endonuclease</keyword>
<keyword evidence="2" id="KW-0548">Nucleotidyltransferase</keyword>
<dbReference type="CDD" id="cd09274">
    <property type="entry name" value="RNase_HI_RT_Ty3"/>
    <property type="match status" value="1"/>
</dbReference>
<keyword evidence="9" id="KW-1185">Reference proteome</keyword>
<dbReference type="EMBL" id="QJKJ01000793">
    <property type="protein sequence ID" value="RDY10716.1"/>
    <property type="molecule type" value="Genomic_DNA"/>
</dbReference>
<sequence>MCDASNSALGAVLGQRARVGKPTMDPAQLNYTITKKELLAIIFALDKFRSRLKNHCKPNSKPRLIWWMLLLQEFNIEIKDKKDAKNLVVDHLRRIEKEVDPMPIRDGFPNEQLLHITMPTPWFADICNFVAASQFPS</sequence>
<dbReference type="SUPFAM" id="SSF56672">
    <property type="entry name" value="DNA/RNA polymerases"/>
    <property type="match status" value="1"/>
</dbReference>
<dbReference type="OrthoDB" id="10055717at2759"/>
<protein>
    <submittedName>
        <fullName evidence="8">Tf2-6</fullName>
    </submittedName>
</protein>
<comment type="caution">
    <text evidence="8">The sequence shown here is derived from an EMBL/GenBank/DDBJ whole genome shotgun (WGS) entry which is preliminary data.</text>
</comment>
<keyword evidence="6" id="KW-0695">RNA-directed DNA polymerase</keyword>
<organism evidence="8 9">
    <name type="scientific">Mucuna pruriens</name>
    <name type="common">Velvet bean</name>
    <name type="synonym">Dolichos pruriens</name>
    <dbReference type="NCBI Taxonomy" id="157652"/>
    <lineage>
        <taxon>Eukaryota</taxon>
        <taxon>Viridiplantae</taxon>
        <taxon>Streptophyta</taxon>
        <taxon>Embryophyta</taxon>
        <taxon>Tracheophyta</taxon>
        <taxon>Spermatophyta</taxon>
        <taxon>Magnoliopsida</taxon>
        <taxon>eudicotyledons</taxon>
        <taxon>Gunneridae</taxon>
        <taxon>Pentapetalae</taxon>
        <taxon>rosids</taxon>
        <taxon>fabids</taxon>
        <taxon>Fabales</taxon>
        <taxon>Fabaceae</taxon>
        <taxon>Papilionoideae</taxon>
        <taxon>50 kb inversion clade</taxon>
        <taxon>NPAAA clade</taxon>
        <taxon>indigoferoid/millettioid clade</taxon>
        <taxon>Phaseoleae</taxon>
        <taxon>Mucuna</taxon>
    </lineage>
</organism>
<dbReference type="PANTHER" id="PTHR34072:SF57">
    <property type="entry name" value="RNA-DIRECTED DNA POLYMERASE"/>
    <property type="match status" value="1"/>
</dbReference>
<evidence type="ECO:0000256" key="3">
    <source>
        <dbReference type="ARBA" id="ARBA00022722"/>
    </source>
</evidence>
<keyword evidence="3" id="KW-0540">Nuclease</keyword>
<dbReference type="Proteomes" id="UP000257109">
    <property type="component" value="Unassembled WGS sequence"/>
</dbReference>
<evidence type="ECO:0000313" key="8">
    <source>
        <dbReference type="EMBL" id="RDY10716.1"/>
    </source>
</evidence>
<dbReference type="AlphaFoldDB" id="A0A371I6P7"/>